<dbReference type="HOGENOM" id="CLU_000960_10_3_1"/>
<organism evidence="8 9">
    <name type="scientific">Glarea lozoyensis (strain ATCC 74030 / MF5533)</name>
    <dbReference type="NCBI Taxonomy" id="1104152"/>
    <lineage>
        <taxon>Eukaryota</taxon>
        <taxon>Fungi</taxon>
        <taxon>Dikarya</taxon>
        <taxon>Ascomycota</taxon>
        <taxon>Pezizomycotina</taxon>
        <taxon>Leotiomycetes</taxon>
        <taxon>Helotiales</taxon>
        <taxon>Helotiaceae</taxon>
        <taxon>Glarea</taxon>
    </lineage>
</organism>
<dbReference type="Proteomes" id="UP000005446">
    <property type="component" value="Unassembled WGS sequence"/>
</dbReference>
<dbReference type="PROSITE" id="PS50850">
    <property type="entry name" value="MFS"/>
    <property type="match status" value="1"/>
</dbReference>
<keyword evidence="9" id="KW-1185">Reference proteome</keyword>
<dbReference type="GO" id="GO:0005886">
    <property type="term" value="C:plasma membrane"/>
    <property type="evidence" value="ECO:0007669"/>
    <property type="project" value="TreeGrafter"/>
</dbReference>
<keyword evidence="5 6" id="KW-0472">Membrane</keyword>
<feature type="transmembrane region" description="Helical" evidence="6">
    <location>
        <begin position="35"/>
        <end position="53"/>
    </location>
</feature>
<reference evidence="8 9" key="1">
    <citation type="journal article" date="2012" name="Eukaryot. Cell">
        <title>Genome sequence of the fungus Glarea lozoyensis: the first genome sequence of a species from the Helotiaceae family.</title>
        <authorList>
            <person name="Youssar L."/>
            <person name="Gruening B.A."/>
            <person name="Erxleben A."/>
            <person name="Guenther S."/>
            <person name="Huettel W."/>
        </authorList>
    </citation>
    <scope>NUCLEOTIDE SEQUENCE [LARGE SCALE GENOMIC DNA]</scope>
    <source>
        <strain evidence="9">ATCC 74030 / MF5533</strain>
    </source>
</reference>
<keyword evidence="4 6" id="KW-1133">Transmembrane helix</keyword>
<dbReference type="Pfam" id="PF07690">
    <property type="entry name" value="MFS_1"/>
    <property type="match status" value="1"/>
</dbReference>
<evidence type="ECO:0000256" key="5">
    <source>
        <dbReference type="ARBA" id="ARBA00023136"/>
    </source>
</evidence>
<evidence type="ECO:0000256" key="2">
    <source>
        <dbReference type="ARBA" id="ARBA00022448"/>
    </source>
</evidence>
<comment type="subcellular location">
    <subcellularLocation>
        <location evidence="1">Membrane</location>
        <topology evidence="1">Multi-pass membrane protein</topology>
    </subcellularLocation>
</comment>
<gene>
    <name evidence="8" type="ORF">M7I_5164</name>
</gene>
<keyword evidence="3 6" id="KW-0812">Transmembrane</keyword>
<comment type="caution">
    <text evidence="8">The sequence shown here is derived from an EMBL/GenBank/DDBJ whole genome shotgun (WGS) entry which is preliminary data.</text>
</comment>
<evidence type="ECO:0000256" key="3">
    <source>
        <dbReference type="ARBA" id="ARBA00022692"/>
    </source>
</evidence>
<sequence length="150" mass="16043">MNESREKLEEVILDASSDSPDETITTMEYPTKLKLVMTVVALVLSMFLAALDMKLPVTSTRLRILDASFQSTWGKAYKYFDLKPVFLLGIAIFELGSLICGVSPNSAVLIVGRAITGLGAAGILGGCFTIIAFSVPPLKRPAFNGILGAT</sequence>
<dbReference type="InterPro" id="IPR020846">
    <property type="entry name" value="MFS_dom"/>
</dbReference>
<evidence type="ECO:0000313" key="8">
    <source>
        <dbReference type="EMBL" id="EHK99011.1"/>
    </source>
</evidence>
<dbReference type="PANTHER" id="PTHR23501">
    <property type="entry name" value="MAJOR FACILITATOR SUPERFAMILY"/>
    <property type="match status" value="1"/>
</dbReference>
<evidence type="ECO:0000259" key="7">
    <source>
        <dbReference type="PROSITE" id="PS50850"/>
    </source>
</evidence>
<feature type="domain" description="Major facilitator superfamily (MFS) profile" evidence="7">
    <location>
        <begin position="1"/>
        <end position="150"/>
    </location>
</feature>
<protein>
    <submittedName>
        <fullName evidence="8">Putative HC-toxin efflux carrier TOXA</fullName>
    </submittedName>
</protein>
<dbReference type="OrthoDB" id="10021397at2759"/>
<dbReference type="EMBL" id="AGUE01000132">
    <property type="protein sequence ID" value="EHK99011.1"/>
    <property type="molecule type" value="Genomic_DNA"/>
</dbReference>
<evidence type="ECO:0000256" key="6">
    <source>
        <dbReference type="SAM" id="Phobius"/>
    </source>
</evidence>
<feature type="transmembrane region" description="Helical" evidence="6">
    <location>
        <begin position="85"/>
        <end position="104"/>
    </location>
</feature>
<dbReference type="PANTHER" id="PTHR23501:SF177">
    <property type="entry name" value="MAJOR FACILITATOR SUPERFAMILY (MFS) PROFILE DOMAIN-CONTAINING PROTEIN-RELATED"/>
    <property type="match status" value="1"/>
</dbReference>
<evidence type="ECO:0000256" key="1">
    <source>
        <dbReference type="ARBA" id="ARBA00004141"/>
    </source>
</evidence>
<dbReference type="InterPro" id="IPR036259">
    <property type="entry name" value="MFS_trans_sf"/>
</dbReference>
<dbReference type="Gene3D" id="1.20.1250.20">
    <property type="entry name" value="MFS general substrate transporter like domains"/>
    <property type="match status" value="1"/>
</dbReference>
<feature type="transmembrane region" description="Helical" evidence="6">
    <location>
        <begin position="110"/>
        <end position="133"/>
    </location>
</feature>
<dbReference type="AlphaFoldDB" id="H0ER48"/>
<dbReference type="SUPFAM" id="SSF103473">
    <property type="entry name" value="MFS general substrate transporter"/>
    <property type="match status" value="1"/>
</dbReference>
<dbReference type="InterPro" id="IPR011701">
    <property type="entry name" value="MFS"/>
</dbReference>
<dbReference type="InParanoid" id="H0ER48"/>
<name>H0ER48_GLAL7</name>
<accession>H0ER48</accession>
<evidence type="ECO:0000256" key="4">
    <source>
        <dbReference type="ARBA" id="ARBA00022989"/>
    </source>
</evidence>
<keyword evidence="2" id="KW-0813">Transport</keyword>
<proteinExistence type="predicted"/>
<evidence type="ECO:0000313" key="9">
    <source>
        <dbReference type="Proteomes" id="UP000005446"/>
    </source>
</evidence>
<dbReference type="GO" id="GO:0022857">
    <property type="term" value="F:transmembrane transporter activity"/>
    <property type="evidence" value="ECO:0007669"/>
    <property type="project" value="InterPro"/>
</dbReference>